<gene>
    <name evidence="1" type="ORF">O6H91_04G069800</name>
</gene>
<dbReference type="EMBL" id="CM055095">
    <property type="protein sequence ID" value="KAJ7559097.1"/>
    <property type="molecule type" value="Genomic_DNA"/>
</dbReference>
<reference evidence="2" key="1">
    <citation type="journal article" date="2024" name="Proc. Natl. Acad. Sci. U.S.A.">
        <title>Extraordinary preservation of gene collinearity over three hundred million years revealed in homosporous lycophytes.</title>
        <authorList>
            <person name="Li C."/>
            <person name="Wickell D."/>
            <person name="Kuo L.Y."/>
            <person name="Chen X."/>
            <person name="Nie B."/>
            <person name="Liao X."/>
            <person name="Peng D."/>
            <person name="Ji J."/>
            <person name="Jenkins J."/>
            <person name="Williams M."/>
            <person name="Shu S."/>
            <person name="Plott C."/>
            <person name="Barry K."/>
            <person name="Rajasekar S."/>
            <person name="Grimwood J."/>
            <person name="Han X."/>
            <person name="Sun S."/>
            <person name="Hou Z."/>
            <person name="He W."/>
            <person name="Dai G."/>
            <person name="Sun C."/>
            <person name="Schmutz J."/>
            <person name="Leebens-Mack J.H."/>
            <person name="Li F.W."/>
            <person name="Wang L."/>
        </authorList>
    </citation>
    <scope>NUCLEOTIDE SEQUENCE [LARGE SCALE GENOMIC DNA]</scope>
    <source>
        <strain evidence="2">cv. PW_Plant_1</strain>
    </source>
</reference>
<proteinExistence type="predicted"/>
<keyword evidence="2" id="KW-1185">Reference proteome</keyword>
<dbReference type="Proteomes" id="UP001162992">
    <property type="component" value="Chromosome 4"/>
</dbReference>
<protein>
    <submittedName>
        <fullName evidence="1">Uncharacterized protein</fullName>
    </submittedName>
</protein>
<comment type="caution">
    <text evidence="1">The sequence shown here is derived from an EMBL/GenBank/DDBJ whole genome shotgun (WGS) entry which is preliminary data.</text>
</comment>
<evidence type="ECO:0000313" key="1">
    <source>
        <dbReference type="EMBL" id="KAJ7559097.1"/>
    </source>
</evidence>
<accession>A0ACC2DYK3</accession>
<name>A0ACC2DYK3_DIPCM</name>
<evidence type="ECO:0000313" key="2">
    <source>
        <dbReference type="Proteomes" id="UP001162992"/>
    </source>
</evidence>
<sequence>MSSLSAHHDTAEEIILRGVIGRTVEEILLRGGLATLKRSCCEELQLRHSEIINKRTESLLVATIKHCWKDPTLVGRAESLLAGCWRTLPQNFQNLTKINWLICLQTS</sequence>
<organism evidence="1 2">
    <name type="scientific">Diphasiastrum complanatum</name>
    <name type="common">Issler's clubmoss</name>
    <name type="synonym">Lycopodium complanatum</name>
    <dbReference type="NCBI Taxonomy" id="34168"/>
    <lineage>
        <taxon>Eukaryota</taxon>
        <taxon>Viridiplantae</taxon>
        <taxon>Streptophyta</taxon>
        <taxon>Embryophyta</taxon>
        <taxon>Tracheophyta</taxon>
        <taxon>Lycopodiopsida</taxon>
        <taxon>Lycopodiales</taxon>
        <taxon>Lycopodiaceae</taxon>
        <taxon>Lycopodioideae</taxon>
        <taxon>Diphasiastrum</taxon>
    </lineage>
</organism>